<evidence type="ECO:0000256" key="3">
    <source>
        <dbReference type="ARBA" id="ARBA00022989"/>
    </source>
</evidence>
<dbReference type="CDD" id="cd08010">
    <property type="entry name" value="MltG_like"/>
    <property type="match status" value="1"/>
</dbReference>
<dbReference type="PANTHER" id="PTHR30518:SF2">
    <property type="entry name" value="ENDOLYTIC MUREIN TRANSGLYCOSYLASE"/>
    <property type="match status" value="1"/>
</dbReference>
<organism evidence="8 9">
    <name type="scientific">Alteribacillus iranensis</name>
    <dbReference type="NCBI Taxonomy" id="930128"/>
    <lineage>
        <taxon>Bacteria</taxon>
        <taxon>Bacillati</taxon>
        <taxon>Bacillota</taxon>
        <taxon>Bacilli</taxon>
        <taxon>Bacillales</taxon>
        <taxon>Bacillaceae</taxon>
        <taxon>Alteribacillus</taxon>
    </lineage>
</organism>
<dbReference type="GO" id="GO:0071555">
    <property type="term" value="P:cell wall organization"/>
    <property type="evidence" value="ECO:0007669"/>
    <property type="project" value="UniProtKB-KW"/>
</dbReference>
<evidence type="ECO:0000256" key="6">
    <source>
        <dbReference type="ARBA" id="ARBA00023316"/>
    </source>
</evidence>
<dbReference type="RefSeq" id="WP_091656045.1">
    <property type="nucleotide sequence ID" value="NZ_FONT01000001.1"/>
</dbReference>
<keyword evidence="9" id="KW-1185">Reference proteome</keyword>
<dbReference type="NCBIfam" id="TIGR00247">
    <property type="entry name" value="endolytic transglycosylase MltG"/>
    <property type="match status" value="1"/>
</dbReference>
<reference evidence="8 9" key="1">
    <citation type="submission" date="2016-10" db="EMBL/GenBank/DDBJ databases">
        <authorList>
            <person name="de Groot N.N."/>
        </authorList>
    </citation>
    <scope>NUCLEOTIDE SEQUENCE [LARGE SCALE GENOMIC DNA]</scope>
    <source>
        <strain evidence="8 9">DSM 23995</strain>
    </source>
</reference>
<dbReference type="Pfam" id="PF02618">
    <property type="entry name" value="YceG"/>
    <property type="match status" value="1"/>
</dbReference>
<protein>
    <recommendedName>
        <fullName evidence="7">Endolytic murein transglycosylase</fullName>
        <ecNumber evidence="7">4.2.2.29</ecNumber>
    </recommendedName>
    <alternativeName>
        <fullName evidence="7">Peptidoglycan lytic transglycosylase</fullName>
    </alternativeName>
    <alternativeName>
        <fullName evidence="7">Peptidoglycan polymerization terminase</fullName>
    </alternativeName>
</protein>
<evidence type="ECO:0000256" key="2">
    <source>
        <dbReference type="ARBA" id="ARBA00022692"/>
    </source>
</evidence>
<dbReference type="GO" id="GO:0009252">
    <property type="term" value="P:peptidoglycan biosynthetic process"/>
    <property type="evidence" value="ECO:0007669"/>
    <property type="project" value="UniProtKB-UniRule"/>
</dbReference>
<dbReference type="HAMAP" id="MF_02065">
    <property type="entry name" value="MltG"/>
    <property type="match status" value="1"/>
</dbReference>
<dbReference type="InterPro" id="IPR003770">
    <property type="entry name" value="MLTG-like"/>
</dbReference>
<name>A0A1I1Z7Z5_9BACI</name>
<dbReference type="Proteomes" id="UP000199516">
    <property type="component" value="Unassembled WGS sequence"/>
</dbReference>
<comment type="subcellular location">
    <subcellularLocation>
        <location evidence="7">Cell membrane</location>
        <topology evidence="7">Single-pass membrane protein</topology>
    </subcellularLocation>
</comment>
<sequence>MSENQSNDTFHERARQAKVVRKVVAIIISVLVLVVIVVGVGGYLYIHSALQPVDEESEQTVTVDIPIGSSPASIGELLEEKEIIRNGTIFRYYVTYKNEQGLQAGEYELSPSMEIDEIIQSLKEGKVIQEAELTFTIPEGTWLEGIVETIAESSSYEEEDIMELLNDPSYLEKLIDKYDFINEAILKDDIRYPLEGYIFPARYDYYEENTELPAIIEKMIERMESELKPLSEELEESDLSVHELLTLASIVEREARNEEDRPIIAGVLFNRLEEGMRLEVDPTVAYAIGEHRYMTSYEDLEAESPYNTYRYEGMPPGPIASPGLPSIEAVLTPDDNEYLYFYARPNGEVIYNKEYEDHVEIQEKYRSEWEEGMDN</sequence>
<dbReference type="EC" id="4.2.2.29" evidence="7"/>
<dbReference type="OrthoDB" id="9814591at2"/>
<dbReference type="GO" id="GO:0005886">
    <property type="term" value="C:plasma membrane"/>
    <property type="evidence" value="ECO:0007669"/>
    <property type="project" value="UniProtKB-SubCell"/>
</dbReference>
<dbReference type="AlphaFoldDB" id="A0A1I1Z7Z5"/>
<comment type="catalytic activity">
    <reaction evidence="7">
        <text>a peptidoglycan chain = a peptidoglycan chain with N-acetyl-1,6-anhydromuramyl-[peptide] at the reducing end + a peptidoglycan chain with N-acetylglucosamine at the non-reducing end.</text>
        <dbReference type="EC" id="4.2.2.29"/>
    </reaction>
</comment>
<keyword evidence="5 7" id="KW-0456">Lyase</keyword>
<evidence type="ECO:0000256" key="4">
    <source>
        <dbReference type="ARBA" id="ARBA00023136"/>
    </source>
</evidence>
<keyword evidence="2 7" id="KW-0812">Transmembrane</keyword>
<evidence type="ECO:0000313" key="9">
    <source>
        <dbReference type="Proteomes" id="UP000199516"/>
    </source>
</evidence>
<feature type="transmembrane region" description="Helical" evidence="7">
    <location>
        <begin position="23"/>
        <end position="46"/>
    </location>
</feature>
<comment type="similarity">
    <text evidence="7">Belongs to the transglycosylase MltG family.</text>
</comment>
<evidence type="ECO:0000256" key="1">
    <source>
        <dbReference type="ARBA" id="ARBA00022475"/>
    </source>
</evidence>
<comment type="function">
    <text evidence="7">Functions as a peptidoglycan terminase that cleaves nascent peptidoglycan strands endolytically to terminate their elongation.</text>
</comment>
<feature type="site" description="Important for catalytic activity" evidence="7">
    <location>
        <position position="254"/>
    </location>
</feature>
<gene>
    <name evidence="7" type="primary">mltG</name>
    <name evidence="8" type="ORF">SAMN05192532_10190</name>
</gene>
<dbReference type="EMBL" id="FONT01000001">
    <property type="protein sequence ID" value="SFE27827.1"/>
    <property type="molecule type" value="Genomic_DNA"/>
</dbReference>
<evidence type="ECO:0000256" key="5">
    <source>
        <dbReference type="ARBA" id="ARBA00023239"/>
    </source>
</evidence>
<dbReference type="PANTHER" id="PTHR30518">
    <property type="entry name" value="ENDOLYTIC MUREIN TRANSGLYCOSYLASE"/>
    <property type="match status" value="1"/>
</dbReference>
<dbReference type="STRING" id="930128.SAMN05192532_10190"/>
<evidence type="ECO:0000313" key="8">
    <source>
        <dbReference type="EMBL" id="SFE27827.1"/>
    </source>
</evidence>
<evidence type="ECO:0000256" key="7">
    <source>
        <dbReference type="HAMAP-Rule" id="MF_02065"/>
    </source>
</evidence>
<accession>A0A1I1Z7Z5</accession>
<keyword evidence="3 7" id="KW-1133">Transmembrane helix</keyword>
<dbReference type="Gene3D" id="3.30.1490.480">
    <property type="entry name" value="Endolytic murein transglycosylase"/>
    <property type="match status" value="1"/>
</dbReference>
<keyword evidence="4 7" id="KW-0472">Membrane</keyword>
<keyword evidence="1 7" id="KW-1003">Cell membrane</keyword>
<keyword evidence="6 7" id="KW-0961">Cell wall biogenesis/degradation</keyword>
<proteinExistence type="inferred from homology"/>
<dbReference type="GO" id="GO:0008932">
    <property type="term" value="F:lytic endotransglycosylase activity"/>
    <property type="evidence" value="ECO:0007669"/>
    <property type="project" value="UniProtKB-UniRule"/>
</dbReference>